<accession>A0A6J4MKI4</accession>
<organism evidence="1">
    <name type="scientific">uncultured Gemmatimonadota bacterium</name>
    <dbReference type="NCBI Taxonomy" id="203437"/>
    <lineage>
        <taxon>Bacteria</taxon>
        <taxon>Pseudomonadati</taxon>
        <taxon>Gemmatimonadota</taxon>
        <taxon>environmental samples</taxon>
    </lineage>
</organism>
<reference evidence="1" key="1">
    <citation type="submission" date="2020-02" db="EMBL/GenBank/DDBJ databases">
        <authorList>
            <person name="Meier V. D."/>
        </authorList>
    </citation>
    <scope>NUCLEOTIDE SEQUENCE</scope>
    <source>
        <strain evidence="1">AVDCRST_MAG89</strain>
    </source>
</reference>
<evidence type="ECO:0000313" key="1">
    <source>
        <dbReference type="EMBL" id="CAA9360016.1"/>
    </source>
</evidence>
<dbReference type="EMBL" id="CADCTV010000770">
    <property type="protein sequence ID" value="CAA9360016.1"/>
    <property type="molecule type" value="Genomic_DNA"/>
</dbReference>
<proteinExistence type="predicted"/>
<name>A0A6J4MKI4_9BACT</name>
<protein>
    <submittedName>
        <fullName evidence="1">Uncharacterized protein</fullName>
    </submittedName>
</protein>
<gene>
    <name evidence="1" type="ORF">AVDCRST_MAG89-3678</name>
</gene>
<sequence>MDIDDIDLSEFRAMWARSREATAAFRARTNPEGMTRPPRDPDERAFLEERGMLGPFVEMDMPGWREWIERKHTPPVEDDAEG</sequence>
<dbReference type="AlphaFoldDB" id="A0A6J4MKI4"/>